<dbReference type="GO" id="GO:0004843">
    <property type="term" value="F:cysteine-type deubiquitinase activity"/>
    <property type="evidence" value="ECO:0007669"/>
    <property type="project" value="UniProtKB-UniRule"/>
</dbReference>
<dbReference type="EC" id="3.4.19.12" evidence="2"/>
<dbReference type="InterPro" id="IPR057372">
    <property type="entry name" value="Ubiquitin_UBP8/5"/>
</dbReference>
<evidence type="ECO:0000256" key="1">
    <source>
        <dbReference type="ARBA" id="ARBA00009085"/>
    </source>
</evidence>
<dbReference type="Gene3D" id="3.90.70.10">
    <property type="entry name" value="Cysteine proteinases"/>
    <property type="match status" value="2"/>
</dbReference>
<evidence type="ECO:0000313" key="5">
    <source>
        <dbReference type="EMBL" id="KAL2345318.1"/>
    </source>
</evidence>
<proteinExistence type="inferred from homology"/>
<dbReference type="PROSITE" id="PS00973">
    <property type="entry name" value="USP_2"/>
    <property type="match status" value="1"/>
</dbReference>
<evidence type="ECO:0000256" key="3">
    <source>
        <dbReference type="SAM" id="MobiDB-lite"/>
    </source>
</evidence>
<dbReference type="InterPro" id="IPR001394">
    <property type="entry name" value="Peptidase_C19_UCH"/>
</dbReference>
<dbReference type="GO" id="GO:0006508">
    <property type="term" value="P:proteolysis"/>
    <property type="evidence" value="ECO:0007669"/>
    <property type="project" value="UniProtKB-KW"/>
</dbReference>
<dbReference type="Pfam" id="PF00443">
    <property type="entry name" value="UCH"/>
    <property type="match status" value="1"/>
</dbReference>
<dbReference type="PANTHER" id="PTHR21646:SF75">
    <property type="entry name" value="UBIQUITIN CARBOXYL-TERMINAL HYDROLASE"/>
    <property type="match status" value="1"/>
</dbReference>
<dbReference type="EMBL" id="JBGMDY010000002">
    <property type="protein sequence ID" value="KAL2345318.1"/>
    <property type="molecule type" value="Genomic_DNA"/>
</dbReference>
<dbReference type="PROSITE" id="PS00972">
    <property type="entry name" value="USP_1"/>
    <property type="match status" value="1"/>
</dbReference>
<feature type="compositionally biased region" description="Polar residues" evidence="3">
    <location>
        <begin position="631"/>
        <end position="646"/>
    </location>
</feature>
<dbReference type="InterPro" id="IPR018200">
    <property type="entry name" value="USP_CS"/>
</dbReference>
<comment type="catalytic activity">
    <reaction evidence="2">
        <text>Thiol-dependent hydrolysis of ester, thioester, amide, peptide and isopeptide bonds formed by the C-terminal Gly of ubiquitin (a 76-residue protein attached to proteins as an intracellular targeting signal).</text>
        <dbReference type="EC" id="3.4.19.12"/>
    </reaction>
</comment>
<evidence type="ECO:0000259" key="4">
    <source>
        <dbReference type="PROSITE" id="PS50235"/>
    </source>
</evidence>
<keyword evidence="2" id="KW-0645">Protease</keyword>
<comment type="similarity">
    <text evidence="1 2">Belongs to the peptidase C19 family.</text>
</comment>
<keyword evidence="2" id="KW-0788">Thiol protease</keyword>
<dbReference type="PROSITE" id="PS50235">
    <property type="entry name" value="USP_3"/>
    <property type="match status" value="1"/>
</dbReference>
<comment type="function">
    <text evidence="2">Recognizes and hydrolyzes the peptide bond at the C-terminal Gly of ubiquitin. Involved in the processing of poly-ubiquitin precursors as well as that of ubiquitinated proteins.</text>
</comment>
<accession>A0ABD1NCK4</accession>
<dbReference type="InterPro" id="IPR028889">
    <property type="entry name" value="USP"/>
</dbReference>
<organism evidence="5 6">
    <name type="scientific">Flemingia macrophylla</name>
    <dbReference type="NCBI Taxonomy" id="520843"/>
    <lineage>
        <taxon>Eukaryota</taxon>
        <taxon>Viridiplantae</taxon>
        <taxon>Streptophyta</taxon>
        <taxon>Embryophyta</taxon>
        <taxon>Tracheophyta</taxon>
        <taxon>Spermatophyta</taxon>
        <taxon>Magnoliopsida</taxon>
        <taxon>eudicotyledons</taxon>
        <taxon>Gunneridae</taxon>
        <taxon>Pentapetalae</taxon>
        <taxon>rosids</taxon>
        <taxon>fabids</taxon>
        <taxon>Fabales</taxon>
        <taxon>Fabaceae</taxon>
        <taxon>Papilionoideae</taxon>
        <taxon>50 kb inversion clade</taxon>
        <taxon>NPAAA clade</taxon>
        <taxon>indigoferoid/millettioid clade</taxon>
        <taxon>Phaseoleae</taxon>
        <taxon>Flemingia</taxon>
    </lineage>
</organism>
<dbReference type="SUPFAM" id="SSF54001">
    <property type="entry name" value="Cysteine proteinases"/>
    <property type="match status" value="1"/>
</dbReference>
<gene>
    <name evidence="5" type="ORF">Fmac_006603</name>
</gene>
<dbReference type="InterPro" id="IPR050185">
    <property type="entry name" value="Ub_carboxyl-term_hydrolase"/>
</dbReference>
<dbReference type="Pfam" id="PF25242">
    <property type="entry name" value="Ubiquitin_UBP8"/>
    <property type="match status" value="1"/>
</dbReference>
<evidence type="ECO:0000313" key="6">
    <source>
        <dbReference type="Proteomes" id="UP001603857"/>
    </source>
</evidence>
<keyword evidence="2" id="KW-0378">Hydrolase</keyword>
<feature type="domain" description="USP" evidence="4">
    <location>
        <begin position="276"/>
        <end position="837"/>
    </location>
</feature>
<keyword evidence="2" id="KW-0833">Ubl conjugation pathway</keyword>
<evidence type="ECO:0000256" key="2">
    <source>
        <dbReference type="RuleBase" id="RU366025"/>
    </source>
</evidence>
<sequence length="837" mass="95399">MDTLFSDYISDDFDSSSSRPHRRFLQDDDRDFGHERVYLLPYRWWSEAEGEGERGGEGVLYTVACNSDSDCEILLHLRKEEDRQKIRFSARQYALVPEGIWLRALKRYNDFNNAMKDFGSLSHAEDCLPDLFPLQVKIFVSWETSSLVAKISQKENVADFYEKACDIFNSAYGSVHIWDFSGQTNQFFLNDKGRLPNDSAGQPVKEVFLELQVHGLPNSMSSDGGSEMILDRSQTECSHSGSVIMNGSTDNVIPFVTETNYLRGSSYKAIRSLGLTGLQNLGNTCFMNSAIQCLAHTPKLVDFFLGDYRKEINYENPLGMNGELALAFGDLLRKLWVPGAMPIAPRIFKMKLANFAPQFSGYGQHDSQELLAFLLDGLHEDLNRVKRKPYHEVKDADGRPDEEVAEEYWRNHLARNDSIIVDLCQGQFRSTLVCPICKKVSITFDPFMYLSLPLPSTTIRTMTLTVISTDGITLPATITVTVPEQGTLTDLIGALSAFCSLRDDESLLVAEIFKNKIFRLYEDPSDLLSEIRDQDKIVAYRIQKYNEASPLVVFVQERLVENTAKERFENKLFGFPLVTRVSSISCGYDVQREFLKLIKPFLMSNEDILDEYDKDDGVHKRQSEDDELDDATNSAAIGSDADSNSGTEDDIHLSTDFEFYLQGIENVKIILNKPLPVIRRLDIVVLWSDKMLKMYDTYLLDSLPEVFKPQLFASKRMQESVSIYKCLEAFLKEEPLGPEDMWYCPTCKKPQQATKKLDLWRLPEILVVHLKRFSYNKYFKNKLETFVDFPINDLDLTTYVVHGNTRSSNRYVLYAISCHYGGLGGGHYTAFVRVSTS</sequence>
<keyword evidence="6" id="KW-1185">Reference proteome</keyword>
<protein>
    <recommendedName>
        <fullName evidence="2">Ubiquitin carboxyl-terminal hydrolase</fullName>
        <ecNumber evidence="2">3.4.19.12</ecNumber>
    </recommendedName>
</protein>
<dbReference type="Proteomes" id="UP001603857">
    <property type="component" value="Unassembled WGS sequence"/>
</dbReference>
<feature type="region of interest" description="Disordered" evidence="3">
    <location>
        <begin position="614"/>
        <end position="648"/>
    </location>
</feature>
<dbReference type="PANTHER" id="PTHR21646">
    <property type="entry name" value="UBIQUITIN CARBOXYL-TERMINAL HYDROLASE"/>
    <property type="match status" value="1"/>
</dbReference>
<reference evidence="5 6" key="1">
    <citation type="submission" date="2024-08" db="EMBL/GenBank/DDBJ databases">
        <title>Insights into the chromosomal genome structure of Flemingia macrophylla.</title>
        <authorList>
            <person name="Ding Y."/>
            <person name="Zhao Y."/>
            <person name="Bi W."/>
            <person name="Wu M."/>
            <person name="Zhao G."/>
            <person name="Gong Y."/>
            <person name="Li W."/>
            <person name="Zhang P."/>
        </authorList>
    </citation>
    <scope>NUCLEOTIDE SEQUENCE [LARGE SCALE GENOMIC DNA]</scope>
    <source>
        <strain evidence="5">DYQJB</strain>
        <tissue evidence="5">Leaf</tissue>
    </source>
</reference>
<dbReference type="AlphaFoldDB" id="A0ABD1NCK4"/>
<name>A0ABD1NCK4_9FABA</name>
<dbReference type="InterPro" id="IPR038765">
    <property type="entry name" value="Papain-like_cys_pep_sf"/>
</dbReference>
<comment type="caution">
    <text evidence="5">The sequence shown here is derived from an EMBL/GenBank/DDBJ whole genome shotgun (WGS) entry which is preliminary data.</text>
</comment>